<feature type="transmembrane region" description="Helical" evidence="1">
    <location>
        <begin position="33"/>
        <end position="53"/>
    </location>
</feature>
<protein>
    <submittedName>
        <fullName evidence="3">Uncharacterized protein</fullName>
    </submittedName>
</protein>
<reference evidence="2 4" key="1">
    <citation type="submission" date="2018-09" db="EMBL/GenBank/DDBJ databases">
        <title>Whole genome sequencing of Citrobacter freundii AR_0116.</title>
        <authorList>
            <person name="Conlan S."/>
            <person name="Thomas P.J."/>
            <person name="Mullikin J."/>
            <person name="Frank K.M."/>
            <person name="Segre J.A."/>
        </authorList>
    </citation>
    <scope>NUCLEOTIDE SEQUENCE [LARGE SCALE GENOMIC DNA]</scope>
    <source>
        <strain evidence="2 4">AR_0116</strain>
    </source>
</reference>
<gene>
    <name evidence="2" type="ORF">AM363_11365</name>
    <name evidence="3" type="ORF">KY227_005098</name>
</gene>
<dbReference type="EMBL" id="ABBJDF010000043">
    <property type="protein sequence ID" value="EHT9941928.1"/>
    <property type="molecule type" value="Genomic_DNA"/>
</dbReference>
<feature type="transmembrane region" description="Helical" evidence="1">
    <location>
        <begin position="65"/>
        <end position="84"/>
    </location>
</feature>
<organism evidence="3">
    <name type="scientific">Citrobacter freundii</name>
    <dbReference type="NCBI Taxonomy" id="546"/>
    <lineage>
        <taxon>Bacteria</taxon>
        <taxon>Pseudomonadati</taxon>
        <taxon>Pseudomonadota</taxon>
        <taxon>Gammaproteobacteria</taxon>
        <taxon>Enterobacterales</taxon>
        <taxon>Enterobacteriaceae</taxon>
        <taxon>Citrobacter</taxon>
        <taxon>Citrobacter freundii complex</taxon>
    </lineage>
</organism>
<evidence type="ECO:0000313" key="4">
    <source>
        <dbReference type="Proteomes" id="UP000263627"/>
    </source>
</evidence>
<evidence type="ECO:0000256" key="1">
    <source>
        <dbReference type="SAM" id="Phobius"/>
    </source>
</evidence>
<evidence type="ECO:0000313" key="2">
    <source>
        <dbReference type="EMBL" id="AXZ47508.1"/>
    </source>
</evidence>
<proteinExistence type="predicted"/>
<evidence type="ECO:0000313" key="3">
    <source>
        <dbReference type="EMBL" id="EHT9941928.1"/>
    </source>
</evidence>
<keyword evidence="1" id="KW-0472">Membrane</keyword>
<reference evidence="3" key="2">
    <citation type="submission" date="2021-07" db="EMBL/GenBank/DDBJ databases">
        <authorList>
            <consortium name="Clinical and Environmental Microbiology Branch: Whole genome sequencing antimicrobial resistance pathogens in the healthcare setting"/>
        </authorList>
    </citation>
    <scope>NUCLEOTIDE SEQUENCE</scope>
    <source>
        <strain evidence="3">2021DK-00049</strain>
    </source>
</reference>
<accession>A0AAD3YWW2</accession>
<dbReference type="GeneID" id="87001953"/>
<dbReference type="EMBL" id="CP032184">
    <property type="protein sequence ID" value="AXZ47508.1"/>
    <property type="molecule type" value="Genomic_DNA"/>
</dbReference>
<feature type="transmembrane region" description="Helical" evidence="1">
    <location>
        <begin position="7"/>
        <end position="27"/>
    </location>
</feature>
<feature type="transmembrane region" description="Helical" evidence="1">
    <location>
        <begin position="96"/>
        <end position="113"/>
    </location>
</feature>
<dbReference type="Proteomes" id="UP000263627">
    <property type="component" value="Chromosome"/>
</dbReference>
<dbReference type="AlphaFoldDB" id="A0AAD3YWW2"/>
<keyword evidence="1" id="KW-1133">Transmembrane helix</keyword>
<sequence>MKTIKLLAVVIVITLLSIAANIALIYLCPDTEYSLWVSTQSLILTFIAATYCVKTKINHFLEREIDLIGVFSVAVAISASITSFYVNDKFKFPDTLIYSLVIILGIAFIIWDYKKFKNKTTRYLPNIKSTSTFRETNSQIIITTKIDKAP</sequence>
<dbReference type="RefSeq" id="WP_003845493.1">
    <property type="nucleotide sequence ID" value="NZ_CAKNEP010000020.1"/>
</dbReference>
<keyword evidence="1" id="KW-0812">Transmembrane</keyword>
<name>A0AAD3YWW2_CITFR</name>